<keyword evidence="8 10" id="KW-0472">Membrane</keyword>
<dbReference type="GO" id="GO:0098719">
    <property type="term" value="P:sodium ion import across plasma membrane"/>
    <property type="evidence" value="ECO:0007669"/>
    <property type="project" value="TreeGrafter"/>
</dbReference>
<comment type="caution">
    <text evidence="10">Lacks conserved residue(s) required for the propagation of feature annotation.</text>
</comment>
<feature type="transmembrane region" description="Helical" evidence="10">
    <location>
        <begin position="206"/>
        <end position="225"/>
    </location>
</feature>
<evidence type="ECO:0000256" key="6">
    <source>
        <dbReference type="ARBA" id="ARBA00023053"/>
    </source>
</evidence>
<evidence type="ECO:0000256" key="9">
    <source>
        <dbReference type="ARBA" id="ARBA00023201"/>
    </source>
</evidence>
<proteinExistence type="inferred from homology"/>
<evidence type="ECO:0000313" key="12">
    <source>
        <dbReference type="EMBL" id="NML65213.1"/>
    </source>
</evidence>
<comment type="subcellular location">
    <subcellularLocation>
        <location evidence="1 10">Cell membrane</location>
        <topology evidence="1 10">Multi-pass membrane protein</topology>
    </subcellularLocation>
</comment>
<dbReference type="PANTHER" id="PTHR10110">
    <property type="entry name" value="SODIUM/HYDROGEN EXCHANGER"/>
    <property type="match status" value="1"/>
</dbReference>
<evidence type="ECO:0000256" key="5">
    <source>
        <dbReference type="ARBA" id="ARBA00022989"/>
    </source>
</evidence>
<organism evidence="12 13">
    <name type="scientific">Hymenobacter polaris</name>
    <dbReference type="NCBI Taxonomy" id="2682546"/>
    <lineage>
        <taxon>Bacteria</taxon>
        <taxon>Pseudomonadati</taxon>
        <taxon>Bacteroidota</taxon>
        <taxon>Cytophagia</taxon>
        <taxon>Cytophagales</taxon>
        <taxon>Hymenobacteraceae</taxon>
        <taxon>Hymenobacter</taxon>
    </lineage>
</organism>
<dbReference type="GO" id="GO:0015385">
    <property type="term" value="F:sodium:proton antiporter activity"/>
    <property type="evidence" value="ECO:0007669"/>
    <property type="project" value="InterPro"/>
</dbReference>
<keyword evidence="2 10" id="KW-0813">Transport</keyword>
<gene>
    <name evidence="12" type="ORF">HHL22_08360</name>
</gene>
<evidence type="ECO:0000256" key="7">
    <source>
        <dbReference type="ARBA" id="ARBA00023065"/>
    </source>
</evidence>
<dbReference type="EMBL" id="JABBGH010000001">
    <property type="protein sequence ID" value="NML65213.1"/>
    <property type="molecule type" value="Genomic_DNA"/>
</dbReference>
<keyword evidence="3 10" id="KW-1003">Cell membrane</keyword>
<name>A0A7Y0AD76_9BACT</name>
<evidence type="ECO:0000259" key="11">
    <source>
        <dbReference type="Pfam" id="PF00999"/>
    </source>
</evidence>
<sequence>MEHLSLIILMLAVLVALSAAAPKLKVPYPVLLVVAGGALALVPGLPNFKLEPDIIFLIFLPPLLYTESYQMSWHEFKANLRPISLLAVGLVLTTMLGVAALAHYVIPGFGWALGFVLGAIVSPPDALAATAATKGLGLPRRVLVILDGEGLVNDASALIAYRYAVAAAVSGVFSFWDAGWHFVLVAGGGAALGGAVGYVAVRLQNWLHDATLITALTVLLPFGVYLAAERLAISGVLAVVAMGLMLSRRSHDIYDNQTRLLKHSFWGVVSFLLNGLVFIIIGLELRDVLAGLGPGAFWPVLRYGLLVSAAAIVIRIAWVFPSAYLARVLARWRGQDGAEEPLDWRPLLVTSWAGVRGVISLATALALPLVVRGGAPFPQRNVILFITFTVIFVTLILQGLTLPWLVRRLGVQAAPSTRAAEEQELRLALANDSLAYLEAKLAAEPPGHPDPCLLTLREVVRRQARRLHGTLAANEATPLGPPDPAETQDAERFENLLRCRLDLTEHQRRLLVHLHRRDAYSEEAIRQVELELDRFEIALDTQLATVQQPEGEEVGEA</sequence>
<dbReference type="Gene3D" id="6.10.140.1330">
    <property type="match status" value="1"/>
</dbReference>
<keyword evidence="9 10" id="KW-0739">Sodium transport</keyword>
<dbReference type="InterPro" id="IPR006153">
    <property type="entry name" value="Cation/H_exchanger_TM"/>
</dbReference>
<dbReference type="RefSeq" id="WP_169530462.1">
    <property type="nucleotide sequence ID" value="NZ_JABBGH010000001.1"/>
</dbReference>
<comment type="similarity">
    <text evidence="10">Belongs to the monovalent cation:proton antiporter 1 (CPA1) transporter (TC 2.A.36) family.</text>
</comment>
<feature type="transmembrane region" description="Helical" evidence="10">
    <location>
        <begin position="260"/>
        <end position="283"/>
    </location>
</feature>
<comment type="function">
    <text evidence="10">Na(+)/H(+) antiporter that extrudes sodium in exchange for external protons.</text>
</comment>
<keyword evidence="6 10" id="KW-0915">Sodium</keyword>
<evidence type="ECO:0000256" key="2">
    <source>
        <dbReference type="ARBA" id="ARBA00022448"/>
    </source>
</evidence>
<comment type="caution">
    <text evidence="12">The sequence shown here is derived from an EMBL/GenBank/DDBJ whole genome shotgun (WGS) entry which is preliminary data.</text>
</comment>
<reference evidence="12 13" key="1">
    <citation type="submission" date="2020-04" db="EMBL/GenBank/DDBJ databases">
        <title>Hymenobacter polaris sp. nov., isolated from Arctic soil.</title>
        <authorList>
            <person name="Dahal R.H."/>
        </authorList>
    </citation>
    <scope>NUCLEOTIDE SEQUENCE [LARGE SCALE GENOMIC DNA]</scope>
    <source>
        <strain evidence="12 13">RP-2-7</strain>
    </source>
</reference>
<dbReference type="AlphaFoldDB" id="A0A7Y0AD76"/>
<dbReference type="GO" id="GO:0051453">
    <property type="term" value="P:regulation of intracellular pH"/>
    <property type="evidence" value="ECO:0007669"/>
    <property type="project" value="TreeGrafter"/>
</dbReference>
<feature type="transmembrane region" description="Helical" evidence="10">
    <location>
        <begin position="83"/>
        <end position="106"/>
    </location>
</feature>
<dbReference type="InterPro" id="IPR004705">
    <property type="entry name" value="Cation/H_exchanger_CPA1_bac"/>
</dbReference>
<keyword evidence="10" id="KW-0050">Antiport</keyword>
<protein>
    <submittedName>
        <fullName evidence="12">Na+/H+ antiporter</fullName>
    </submittedName>
</protein>
<dbReference type="GO" id="GO:0005886">
    <property type="term" value="C:plasma membrane"/>
    <property type="evidence" value="ECO:0007669"/>
    <property type="project" value="UniProtKB-SubCell"/>
</dbReference>
<keyword evidence="13" id="KW-1185">Reference proteome</keyword>
<keyword evidence="5 10" id="KW-1133">Transmembrane helix</keyword>
<accession>A0A7Y0AD76</accession>
<feature type="transmembrane region" description="Helical" evidence="10">
    <location>
        <begin position="182"/>
        <end position="201"/>
    </location>
</feature>
<evidence type="ECO:0000313" key="13">
    <source>
        <dbReference type="Proteomes" id="UP000559626"/>
    </source>
</evidence>
<feature type="transmembrane region" description="Helical" evidence="10">
    <location>
        <begin position="231"/>
        <end position="248"/>
    </location>
</feature>
<dbReference type="PANTHER" id="PTHR10110:SF86">
    <property type="entry name" value="SODIUM_HYDROGEN EXCHANGER 7"/>
    <property type="match status" value="1"/>
</dbReference>
<keyword evidence="4 10" id="KW-0812">Transmembrane</keyword>
<keyword evidence="7 10" id="KW-0406">Ion transport</keyword>
<dbReference type="Pfam" id="PF00999">
    <property type="entry name" value="Na_H_Exchanger"/>
    <property type="match status" value="1"/>
</dbReference>
<feature type="transmembrane region" description="Helical" evidence="10">
    <location>
        <begin position="30"/>
        <end position="48"/>
    </location>
</feature>
<evidence type="ECO:0000256" key="3">
    <source>
        <dbReference type="ARBA" id="ARBA00022475"/>
    </source>
</evidence>
<evidence type="ECO:0000256" key="8">
    <source>
        <dbReference type="ARBA" id="ARBA00023136"/>
    </source>
</evidence>
<feature type="transmembrane region" description="Helical" evidence="10">
    <location>
        <begin position="382"/>
        <end position="406"/>
    </location>
</feature>
<feature type="transmembrane region" description="Helical" evidence="10">
    <location>
        <begin position="303"/>
        <end position="326"/>
    </location>
</feature>
<evidence type="ECO:0000256" key="4">
    <source>
        <dbReference type="ARBA" id="ARBA00022692"/>
    </source>
</evidence>
<dbReference type="InterPro" id="IPR018422">
    <property type="entry name" value="Cation/H_exchanger_CPA1"/>
</dbReference>
<dbReference type="NCBIfam" id="TIGR00831">
    <property type="entry name" value="a_cpa1"/>
    <property type="match status" value="1"/>
</dbReference>
<dbReference type="Proteomes" id="UP000559626">
    <property type="component" value="Unassembled WGS sequence"/>
</dbReference>
<feature type="domain" description="Cation/H+ exchanger transmembrane" evidence="11">
    <location>
        <begin position="11"/>
        <end position="407"/>
    </location>
</feature>
<dbReference type="GO" id="GO:0015386">
    <property type="term" value="F:potassium:proton antiporter activity"/>
    <property type="evidence" value="ECO:0007669"/>
    <property type="project" value="TreeGrafter"/>
</dbReference>
<evidence type="ECO:0000256" key="10">
    <source>
        <dbReference type="RuleBase" id="RU366002"/>
    </source>
</evidence>
<evidence type="ECO:0000256" key="1">
    <source>
        <dbReference type="ARBA" id="ARBA00004651"/>
    </source>
</evidence>